<dbReference type="RefSeq" id="WP_049992669.1">
    <property type="nucleotide sequence ID" value="NZ_CP031310.1"/>
</dbReference>
<dbReference type="InterPro" id="IPR012349">
    <property type="entry name" value="Split_barrel_FMN-bd"/>
</dbReference>
<dbReference type="InterPro" id="IPR024747">
    <property type="entry name" value="Pyridox_Oxase-rel"/>
</dbReference>
<sequence length="150" mass="16077">MDVPEIVTVDDTDRDRLLGNGGVGVLSFAGDGGDPPHSIPVSYGYDVSEATFYFRLAVDEDSAKGEIADHSVTFVVHGTDDDLGYWSVVASGHLETLEKADVTTDALDGLDSVQIPLVDIFGTSTRNVTFEFARLISESFTARTDSPTTE</sequence>
<proteinExistence type="predicted"/>
<dbReference type="STRING" id="1457250.GCA_000755225_01740"/>
<dbReference type="Gene3D" id="2.30.110.10">
    <property type="entry name" value="Electron Transport, Fmn-binding Protein, Chain A"/>
    <property type="match status" value="1"/>
</dbReference>
<gene>
    <name evidence="1" type="ORF">DV733_14365</name>
</gene>
<evidence type="ECO:0000313" key="2">
    <source>
        <dbReference type="Proteomes" id="UP000296706"/>
    </source>
</evidence>
<dbReference type="SUPFAM" id="SSF50475">
    <property type="entry name" value="FMN-binding split barrel"/>
    <property type="match status" value="1"/>
</dbReference>
<dbReference type="EMBL" id="CP031310">
    <property type="protein sequence ID" value="QCC52342.1"/>
    <property type="molecule type" value="Genomic_DNA"/>
</dbReference>
<accession>A0A4D6HH50</accession>
<dbReference type="OrthoDB" id="953at2157"/>
<name>A0A4D6HH50_9EURY</name>
<dbReference type="Proteomes" id="UP000296706">
    <property type="component" value="Chromosome"/>
</dbReference>
<reference evidence="1 2" key="1">
    <citation type="journal article" date="2019" name="Nat. Commun.">
        <title>A new type of DNA phosphorothioation-based antiviral system in archaea.</title>
        <authorList>
            <person name="Xiong L."/>
            <person name="Liu S."/>
            <person name="Chen S."/>
            <person name="Xiao Y."/>
            <person name="Zhu B."/>
            <person name="Gao Y."/>
            <person name="Zhang Y."/>
            <person name="Chen B."/>
            <person name="Luo J."/>
            <person name="Deng Z."/>
            <person name="Chen X."/>
            <person name="Wang L."/>
            <person name="Chen S."/>
        </authorList>
    </citation>
    <scope>NUCLEOTIDE SEQUENCE [LARGE SCALE GENOMIC DNA]</scope>
    <source>
        <strain evidence="1 2">CBA1105</strain>
    </source>
</reference>
<dbReference type="AlphaFoldDB" id="A0A4D6HH50"/>
<dbReference type="Pfam" id="PF12900">
    <property type="entry name" value="Pyridox_ox_2"/>
    <property type="match status" value="1"/>
</dbReference>
<protein>
    <submittedName>
        <fullName evidence="1">Pyridoxamine 5'-phosphate oxidase family protein</fullName>
    </submittedName>
</protein>
<keyword evidence="2" id="KW-1185">Reference proteome</keyword>
<evidence type="ECO:0000313" key="1">
    <source>
        <dbReference type="EMBL" id="QCC52342.1"/>
    </source>
</evidence>
<dbReference type="GeneID" id="39849068"/>
<organism evidence="1 2">
    <name type="scientific">Halapricum salinum</name>
    <dbReference type="NCBI Taxonomy" id="1457250"/>
    <lineage>
        <taxon>Archaea</taxon>
        <taxon>Methanobacteriati</taxon>
        <taxon>Methanobacteriota</taxon>
        <taxon>Stenosarchaea group</taxon>
        <taxon>Halobacteria</taxon>
        <taxon>Halobacteriales</taxon>
        <taxon>Haloarculaceae</taxon>
        <taxon>Halapricum</taxon>
    </lineage>
</organism>
<dbReference type="KEGG" id="hsn:DV733_14365"/>